<dbReference type="GeneID" id="37619550"/>
<name>K4Q5S1_9VIRU</name>
<accession>K4Q5S1</accession>
<protein>
    <submittedName>
        <fullName evidence="2">Cell-cycle-link protein</fullName>
    </submittedName>
</protein>
<evidence type="ECO:0000313" key="3">
    <source>
        <dbReference type="Proteomes" id="UP000241309"/>
    </source>
</evidence>
<dbReference type="KEGG" id="vg:37619550"/>
<proteinExistence type="predicted"/>
<keyword evidence="3" id="KW-1185">Reference proteome</keyword>
<evidence type="ECO:0000313" key="2">
    <source>
        <dbReference type="EMBL" id="CCF74116.1"/>
    </source>
</evidence>
<reference evidence="2 3" key="1">
    <citation type="journal article" date="2013" name="Plant Dis.">
        <title>Three Distinct Nanoviruses, One of Which Represents a New Species, Infect Faba Bean in Ethiopia.</title>
        <authorList>
            <person name="Abraham A.D."/>
            <person name="Varrelmann M."/>
            <person name="Vetten H.J."/>
        </authorList>
    </citation>
    <scope>NUCLEOTIDE SEQUENCE [LARGE SCALE GENOMIC DNA]</scope>
    <source>
        <strain evidence="2">Eth-231</strain>
    </source>
</reference>
<dbReference type="EMBL" id="HE654126">
    <property type="protein sequence ID" value="CCF74116.1"/>
    <property type="molecule type" value="Genomic_DNA"/>
</dbReference>
<feature type="coiled-coil region" evidence="1">
    <location>
        <begin position="14"/>
        <end position="48"/>
    </location>
</feature>
<sequence>MDLNYFSRLPVELREKIVREHMKEERKKEFLENSIEDSCRRYEALLNEDPSSVNLRKLSNYLDLLADYVGNQFNRRCLIRWKKDVPCRVKYGVIEEEHMKLSAYLHLVDFDYGELFPSLLPLEEDDDVSYVDGTIVRCSLLDFVHSQLDINVVYITVSKNRICTPLRKNCNLYL</sequence>
<dbReference type="Proteomes" id="UP000241309">
    <property type="component" value="Genome"/>
</dbReference>
<evidence type="ECO:0000256" key="1">
    <source>
        <dbReference type="SAM" id="Coils"/>
    </source>
</evidence>
<gene>
    <name evidence="2" type="primary">Clink</name>
</gene>
<dbReference type="OrthoDB" id="13818at10239"/>
<dbReference type="RefSeq" id="YP_009508217.1">
    <property type="nucleotide sequence ID" value="NC_038907.1"/>
</dbReference>
<keyword evidence="1" id="KW-0175">Coiled coil</keyword>
<organism evidence="2 3">
    <name type="scientific">Faba bean yellow leaf virus</name>
    <dbReference type="NCBI Taxonomy" id="1137801"/>
    <lineage>
        <taxon>Viruses</taxon>
        <taxon>Monodnaviria</taxon>
        <taxon>Shotokuvirae</taxon>
        <taxon>Cressdnaviricota</taxon>
        <taxon>Arfiviricetes</taxon>
        <taxon>Mulpavirales</taxon>
        <taxon>Nanoviridae</taxon>
        <taxon>Nanovirus</taxon>
        <taxon>Nanovirus flaviviciae</taxon>
    </lineage>
</organism>